<reference evidence="1" key="1">
    <citation type="journal article" date="2021" name="Proc. Natl. Acad. Sci. U.S.A.">
        <title>A Catalog of Tens of Thousands of Viruses from Human Metagenomes Reveals Hidden Associations with Chronic Diseases.</title>
        <authorList>
            <person name="Tisza M.J."/>
            <person name="Buck C.B."/>
        </authorList>
    </citation>
    <scope>NUCLEOTIDE SEQUENCE</scope>
    <source>
        <strain evidence="1">Ct7oE3</strain>
    </source>
</reference>
<accession>A0A8S5LZ90</accession>
<dbReference type="GO" id="GO:0001897">
    <property type="term" value="P:symbiont-mediated cytolysis of host cell"/>
    <property type="evidence" value="ECO:0007669"/>
    <property type="project" value="UniProtKB-ARBA"/>
</dbReference>
<dbReference type="SUPFAM" id="SSF54001">
    <property type="entry name" value="Cysteine proteinases"/>
    <property type="match status" value="1"/>
</dbReference>
<protein>
    <submittedName>
        <fullName evidence="1">Cellulosome protein</fullName>
    </submittedName>
</protein>
<proteinExistence type="predicted"/>
<organism evidence="1">
    <name type="scientific">Caudovirales sp. ct7oE3</name>
    <dbReference type="NCBI Taxonomy" id="2826768"/>
    <lineage>
        <taxon>Viruses</taxon>
        <taxon>Duplodnaviria</taxon>
        <taxon>Heunggongvirae</taxon>
        <taxon>Uroviricota</taxon>
        <taxon>Caudoviricetes</taxon>
    </lineage>
</organism>
<dbReference type="InterPro" id="IPR038765">
    <property type="entry name" value="Papain-like_cys_pep_sf"/>
</dbReference>
<dbReference type="Gene3D" id="3.90.1720.10">
    <property type="entry name" value="endopeptidase domain like (from Nostoc punctiforme)"/>
    <property type="match status" value="1"/>
</dbReference>
<dbReference type="EMBL" id="BK014781">
    <property type="protein sequence ID" value="DAD75377.1"/>
    <property type="molecule type" value="Genomic_DNA"/>
</dbReference>
<sequence>MKVQDFMNKAIGVEKLPTLYKLGKFMNTKDGKYLLCDCSGLIKGILWGYPEKGKYASNNVPDINADTMISRCSNVTTDFTKLQPGWLVWMKGHIGIYVGDGVVIESSPIWENGIQRTYPKGCGKANAYGLKTRQWQKCGQLDCYIDYTNTNEKPTQSTSQKVNVFYRVRTQKHGWLSEVKNLEDYAGYQDSPITDVAIRVDKGKIKYRVHVKGGKWLGWITECDIKNSYKYAGNGKAIDLVQIYYYTPDDIRPYKRAKYKTNYGWQYDTETSNNQDGYAGLYSYPVTKLSLCIE</sequence>
<name>A0A8S5LZ90_9CAUD</name>
<evidence type="ECO:0000313" key="1">
    <source>
        <dbReference type="EMBL" id="DAD75377.1"/>
    </source>
</evidence>